<evidence type="ECO:0000259" key="3">
    <source>
        <dbReference type="Pfam" id="PF20434"/>
    </source>
</evidence>
<reference evidence="4 5" key="1">
    <citation type="submission" date="2018-06" db="EMBL/GenBank/DDBJ databases">
        <title>Genomic Encyclopedia of Archaeal and Bacterial Type Strains, Phase II (KMG-II): from individual species to whole genera.</title>
        <authorList>
            <person name="Goeker M."/>
        </authorList>
    </citation>
    <scope>NUCLEOTIDE SEQUENCE [LARGE SCALE GENOMIC DNA]</scope>
    <source>
        <strain evidence="4 5">DSM 27372</strain>
    </source>
</reference>
<dbReference type="PANTHER" id="PTHR48081:SF6">
    <property type="entry name" value="PEPTIDASE S9 PROLYL OLIGOPEPTIDASE CATALYTIC DOMAIN-CONTAINING PROTEIN"/>
    <property type="match status" value="1"/>
</dbReference>
<comment type="caution">
    <text evidence="4">The sequence shown here is derived from an EMBL/GenBank/DDBJ whole genome shotgun (WGS) entry which is preliminary data.</text>
</comment>
<sequence>MKFLKSFALLFFCFSGLSLNAQQVIPLYNGQIPGNLSCGVTERVPVKGEVAGVTVPTLTVFVAEKTDPLKGAVLIIPGGGYDHLAMTHEGFDVAKAYNAKGITAFVLKYRLPSESQCFADKKLVPLMDAQQAMVIIRSRAKEWNIDPQNVGVNGFSAGGHLAATLLTRYNMNLTADKNANLKPNWGVLGYPVISMADSLGKSGTKKNLIGMEASATEKEYFSAERHVDAATPFCFIFQAQDDRTVSVQHSLLFYQALLKNKVPSELHIFPKGGHGFGLHNKSTSESWFEQMIQWLLSNQCITKS</sequence>
<proteinExistence type="predicted"/>
<evidence type="ECO:0000313" key="4">
    <source>
        <dbReference type="EMBL" id="PYF75200.1"/>
    </source>
</evidence>
<evidence type="ECO:0000313" key="5">
    <source>
        <dbReference type="Proteomes" id="UP000248198"/>
    </source>
</evidence>
<dbReference type="SUPFAM" id="SSF53474">
    <property type="entry name" value="alpha/beta-Hydrolases"/>
    <property type="match status" value="1"/>
</dbReference>
<organism evidence="4 5">
    <name type="scientific">Pedobacter nutrimenti</name>
    <dbReference type="NCBI Taxonomy" id="1241337"/>
    <lineage>
        <taxon>Bacteria</taxon>
        <taxon>Pseudomonadati</taxon>
        <taxon>Bacteroidota</taxon>
        <taxon>Sphingobacteriia</taxon>
        <taxon>Sphingobacteriales</taxon>
        <taxon>Sphingobacteriaceae</taxon>
        <taxon>Pedobacter</taxon>
    </lineage>
</organism>
<dbReference type="Pfam" id="PF20434">
    <property type="entry name" value="BD-FAE"/>
    <property type="match status" value="1"/>
</dbReference>
<dbReference type="PANTHER" id="PTHR48081">
    <property type="entry name" value="AB HYDROLASE SUPERFAMILY PROTEIN C4A8.06C"/>
    <property type="match status" value="1"/>
</dbReference>
<feature type="signal peptide" evidence="2">
    <location>
        <begin position="1"/>
        <end position="21"/>
    </location>
</feature>
<dbReference type="RefSeq" id="WP_110830349.1">
    <property type="nucleotide sequence ID" value="NZ_QKLU01000003.1"/>
</dbReference>
<dbReference type="InterPro" id="IPR049492">
    <property type="entry name" value="BD-FAE-like_dom"/>
</dbReference>
<gene>
    <name evidence="4" type="ORF">B0O44_103650</name>
</gene>
<accession>A0A318UI28</accession>
<dbReference type="GO" id="GO:0016787">
    <property type="term" value="F:hydrolase activity"/>
    <property type="evidence" value="ECO:0007669"/>
    <property type="project" value="UniProtKB-KW"/>
</dbReference>
<keyword evidence="2" id="KW-0732">Signal</keyword>
<dbReference type="Proteomes" id="UP000248198">
    <property type="component" value="Unassembled WGS sequence"/>
</dbReference>
<keyword evidence="1" id="KW-0378">Hydrolase</keyword>
<evidence type="ECO:0000256" key="2">
    <source>
        <dbReference type="SAM" id="SignalP"/>
    </source>
</evidence>
<dbReference type="OrthoDB" id="9794725at2"/>
<dbReference type="EMBL" id="QKLU01000003">
    <property type="protein sequence ID" value="PYF75200.1"/>
    <property type="molecule type" value="Genomic_DNA"/>
</dbReference>
<feature type="domain" description="BD-FAE-like" evidence="3">
    <location>
        <begin position="64"/>
        <end position="257"/>
    </location>
</feature>
<feature type="chain" id="PRO_5016385972" evidence="2">
    <location>
        <begin position="22"/>
        <end position="304"/>
    </location>
</feature>
<name>A0A318UI28_9SPHI</name>
<dbReference type="InterPro" id="IPR050300">
    <property type="entry name" value="GDXG_lipolytic_enzyme"/>
</dbReference>
<dbReference type="InterPro" id="IPR029058">
    <property type="entry name" value="AB_hydrolase_fold"/>
</dbReference>
<dbReference type="Gene3D" id="3.40.50.1820">
    <property type="entry name" value="alpha/beta hydrolase"/>
    <property type="match status" value="1"/>
</dbReference>
<protein>
    <submittedName>
        <fullName evidence="4">Acetyl esterase/lipase</fullName>
    </submittedName>
</protein>
<dbReference type="AlphaFoldDB" id="A0A318UI28"/>
<keyword evidence="5" id="KW-1185">Reference proteome</keyword>
<evidence type="ECO:0000256" key="1">
    <source>
        <dbReference type="ARBA" id="ARBA00022801"/>
    </source>
</evidence>